<feature type="transmembrane region" description="Helical" evidence="9">
    <location>
        <begin position="350"/>
        <end position="373"/>
    </location>
</feature>
<keyword evidence="4" id="KW-0106">Calcium</keyword>
<dbReference type="GO" id="GO:2000377">
    <property type="term" value="P:regulation of reactive oxygen species metabolic process"/>
    <property type="evidence" value="ECO:0007669"/>
    <property type="project" value="TreeGrafter"/>
</dbReference>
<reference evidence="12 13" key="1">
    <citation type="submission" date="2019-04" db="EMBL/GenBank/DDBJ databases">
        <title>The sequence and de novo assembly of Takifugu bimaculatus genome using PacBio and Hi-C technologies.</title>
        <authorList>
            <person name="Xu P."/>
            <person name="Liu B."/>
            <person name="Zhou Z."/>
        </authorList>
    </citation>
    <scope>NUCLEOTIDE SEQUENCE [LARGE SCALE GENOMIC DNA]</scope>
    <source>
        <strain evidence="12">TB-2018</strain>
        <tissue evidence="12">Muscle</tissue>
    </source>
</reference>
<evidence type="ECO:0000256" key="9">
    <source>
        <dbReference type="SAM" id="Phobius"/>
    </source>
</evidence>
<dbReference type="InterPro" id="IPR018097">
    <property type="entry name" value="EGF_Ca-bd_CS"/>
</dbReference>
<dbReference type="FunFam" id="2.10.25.10:FF:000377">
    <property type="entry name" value="Delta/notch like EGF repeat containing"/>
    <property type="match status" value="1"/>
</dbReference>
<dbReference type="SUPFAM" id="SSF50729">
    <property type="entry name" value="PH domain-like"/>
    <property type="match status" value="1"/>
</dbReference>
<keyword evidence="3" id="KW-0677">Repeat</keyword>
<keyword evidence="9" id="KW-1133">Transmembrane helix</keyword>
<evidence type="ECO:0000256" key="7">
    <source>
        <dbReference type="PROSITE-ProRule" id="PRU00076"/>
    </source>
</evidence>
<dbReference type="GO" id="GO:0046627">
    <property type="term" value="P:negative regulation of insulin receptor signaling pathway"/>
    <property type="evidence" value="ECO:0007669"/>
    <property type="project" value="InterPro"/>
</dbReference>
<dbReference type="SMART" id="SM00462">
    <property type="entry name" value="PTB"/>
    <property type="match status" value="1"/>
</dbReference>
<evidence type="ECO:0000256" key="6">
    <source>
        <dbReference type="ARBA" id="ARBA00023180"/>
    </source>
</evidence>
<keyword evidence="6" id="KW-0325">Glycoprotein</keyword>
<dbReference type="EMBL" id="SWLE01000003">
    <property type="protein sequence ID" value="TNN01478.1"/>
    <property type="molecule type" value="Genomic_DNA"/>
</dbReference>
<evidence type="ECO:0000259" key="10">
    <source>
        <dbReference type="PROSITE" id="PS01179"/>
    </source>
</evidence>
<evidence type="ECO:0000256" key="2">
    <source>
        <dbReference type="ARBA" id="ARBA00022729"/>
    </source>
</evidence>
<dbReference type="SUPFAM" id="SSF57196">
    <property type="entry name" value="EGF/Laminin"/>
    <property type="match status" value="2"/>
</dbReference>
<dbReference type="PROSITE" id="PS50026">
    <property type="entry name" value="EGF_3"/>
    <property type="match status" value="6"/>
</dbReference>
<accession>A0A4Z2CB56</accession>
<sequence>MVMNASGAPVLWPVNEKGSPIFNSSALMFLQASDGLVVSDDLLVLGQNYFISFLHVDTPTSMELVLRLNLTVKASTCVEPGLPDLGDLHCSGKGKCVTEPTKSSFFCECEDGYTGSFCEEFDACHSRPCSHNGTCTDIKQGLDGRNFTCTCPPGVFCMGASVCLSVCYQSATCEQKVNPCSSDPCHNNATCYPQGPGPRGFGCSCPAGFTGPTCAQLVNFCALNPCAHGVCRSVGDNYRCLCVPGYHGLYCEEEYDECLSDPCQNRATCRDLINAYECVCPPQYEGKKCEIDINECKSNPCHHGGTCVDQSNGFSCHCPTGWVGPTCEIYIKWKQVYTDEALSDMPRHSLYIIIGALCVAFLLMLIILIVGICRISRIEYQGSSHHAYQEFYNCRSIDSELSNAIASIRHASPAAREGSEKNPERRTDVSQTTDREKSNTEDEDFANMWQPTSERLQHFQTMLKTKLNVLTLRKEQLPTVIFHEPEAIELCSTTPLIKSKSHAGYKVSYLGKLMISGTKFLSGCTEPAVVALVERRAQESQHGAASANSLLEIRPFQVRLQHFEEHGEDAVSMDTYQVARIAFCTADHSIKPNIFAWIYREINDDLSFQMDCHAVECENKLEAKKLAHSMMEAFHKTFHSMRSDGRIHKSDSADDVAENSSTPEDSTPDDG</sequence>
<evidence type="ECO:0000256" key="3">
    <source>
        <dbReference type="ARBA" id="ARBA00022737"/>
    </source>
</evidence>
<dbReference type="PROSITE" id="PS01179">
    <property type="entry name" value="PID"/>
    <property type="match status" value="1"/>
</dbReference>
<dbReference type="PANTHER" id="PTHR16265:SF1">
    <property type="entry name" value="PTB-CONTAINING, CUBILIN AND LRP1-INTERACTING PROTEIN"/>
    <property type="match status" value="1"/>
</dbReference>
<feature type="domain" description="EGF-like" evidence="11">
    <location>
        <begin position="254"/>
        <end position="290"/>
    </location>
</feature>
<feature type="disulfide bond" evidence="7">
    <location>
        <begin position="205"/>
        <end position="214"/>
    </location>
</feature>
<dbReference type="AlphaFoldDB" id="A0A4Z2CB56"/>
<dbReference type="CDD" id="cd00054">
    <property type="entry name" value="EGF_CA"/>
    <property type="match status" value="4"/>
</dbReference>
<keyword evidence="9" id="KW-0472">Membrane</keyword>
<feature type="disulfide bond" evidence="7">
    <location>
        <begin position="242"/>
        <end position="251"/>
    </location>
</feature>
<keyword evidence="5 7" id="KW-1015">Disulfide bond</keyword>
<evidence type="ECO:0000256" key="8">
    <source>
        <dbReference type="SAM" id="MobiDB-lite"/>
    </source>
</evidence>
<dbReference type="InterPro" id="IPR006020">
    <property type="entry name" value="PTB/PI_dom"/>
</dbReference>
<dbReference type="GO" id="GO:0005737">
    <property type="term" value="C:cytoplasm"/>
    <property type="evidence" value="ECO:0007669"/>
    <property type="project" value="TreeGrafter"/>
</dbReference>
<feature type="disulfide bond" evidence="7">
    <location>
        <begin position="318"/>
        <end position="327"/>
    </location>
</feature>
<feature type="domain" description="EGF-like" evidence="11">
    <location>
        <begin position="217"/>
        <end position="252"/>
    </location>
</feature>
<feature type="domain" description="EGF-like" evidence="11">
    <location>
        <begin position="120"/>
        <end position="158"/>
    </location>
</feature>
<gene>
    <name evidence="12" type="ORF">fugu_010860</name>
</gene>
<dbReference type="FunFam" id="2.10.25.10:FF:000122">
    <property type="entry name" value="Protein crumbs homolog 2"/>
    <property type="match status" value="1"/>
</dbReference>
<protein>
    <submittedName>
        <fullName evidence="12">Uncharacterized protein</fullName>
    </submittedName>
</protein>
<dbReference type="Gene3D" id="2.10.25.10">
    <property type="entry name" value="Laminin"/>
    <property type="match status" value="6"/>
</dbReference>
<dbReference type="PROSITE" id="PS00010">
    <property type="entry name" value="ASX_HYDROXYL"/>
    <property type="match status" value="2"/>
</dbReference>
<feature type="domain" description="EGF-like" evidence="11">
    <location>
        <begin position="176"/>
        <end position="215"/>
    </location>
</feature>
<dbReference type="InterPro" id="IPR001881">
    <property type="entry name" value="EGF-like_Ca-bd_dom"/>
</dbReference>
<evidence type="ECO:0000313" key="12">
    <source>
        <dbReference type="EMBL" id="TNN01478.1"/>
    </source>
</evidence>
<dbReference type="FunFam" id="2.10.25.10:FF:000597">
    <property type="entry name" value="Delta/notch-like EGF repeat containing"/>
    <property type="match status" value="1"/>
</dbReference>
<feature type="domain" description="PID" evidence="10">
    <location>
        <begin position="576"/>
        <end position="638"/>
    </location>
</feature>
<dbReference type="GO" id="GO:0005509">
    <property type="term" value="F:calcium ion binding"/>
    <property type="evidence" value="ECO:0007669"/>
    <property type="project" value="InterPro"/>
</dbReference>
<evidence type="ECO:0000313" key="13">
    <source>
        <dbReference type="Proteomes" id="UP000516260"/>
    </source>
</evidence>
<dbReference type="SMART" id="SM00181">
    <property type="entry name" value="EGF"/>
    <property type="match status" value="6"/>
</dbReference>
<dbReference type="SUPFAM" id="SSF57184">
    <property type="entry name" value="Growth factor receptor domain"/>
    <property type="match status" value="1"/>
</dbReference>
<dbReference type="Pfam" id="PF00008">
    <property type="entry name" value="EGF"/>
    <property type="match status" value="4"/>
</dbReference>
<dbReference type="InterPro" id="IPR000742">
    <property type="entry name" value="EGF"/>
</dbReference>
<evidence type="ECO:0000256" key="4">
    <source>
        <dbReference type="ARBA" id="ARBA00022837"/>
    </source>
</evidence>
<dbReference type="Pfam" id="PF19330">
    <property type="entry name" value="DNER_C"/>
    <property type="match status" value="1"/>
</dbReference>
<proteinExistence type="predicted"/>
<dbReference type="FunFam" id="2.10.25.10:FF:000703">
    <property type="entry name" value="Delta/notch like EGF repeat containing"/>
    <property type="match status" value="1"/>
</dbReference>
<feature type="domain" description="EGF-like" evidence="11">
    <location>
        <begin position="82"/>
        <end position="119"/>
    </location>
</feature>
<keyword evidence="13" id="KW-1185">Reference proteome</keyword>
<dbReference type="PANTHER" id="PTHR16265">
    <property type="entry name" value="PTB-CONTAINING, CUBILIN AND LRP1-INTERACTING PROTEIN"/>
    <property type="match status" value="1"/>
</dbReference>
<dbReference type="InterPro" id="IPR000152">
    <property type="entry name" value="EGF-type_Asp/Asn_hydroxyl_site"/>
</dbReference>
<dbReference type="SMART" id="SM00179">
    <property type="entry name" value="EGF_CA"/>
    <property type="match status" value="5"/>
</dbReference>
<comment type="caution">
    <text evidence="12">The sequence shown here is derived from an EMBL/GenBank/DDBJ whole genome shotgun (WGS) entry which is preliminary data.</text>
</comment>
<dbReference type="PROSITE" id="PS00022">
    <property type="entry name" value="EGF_1"/>
    <property type="match status" value="5"/>
</dbReference>
<dbReference type="GO" id="GO:0042127">
    <property type="term" value="P:regulation of cell population proliferation"/>
    <property type="evidence" value="ECO:0007669"/>
    <property type="project" value="InterPro"/>
</dbReference>
<evidence type="ECO:0000256" key="5">
    <source>
        <dbReference type="ARBA" id="ARBA00023157"/>
    </source>
</evidence>
<dbReference type="FunFam" id="2.10.25.10:FF:000424">
    <property type="entry name" value="Delta and Notch-like epidermal growth factor-related receptor"/>
    <property type="match status" value="1"/>
</dbReference>
<evidence type="ECO:0000256" key="1">
    <source>
        <dbReference type="ARBA" id="ARBA00022536"/>
    </source>
</evidence>
<feature type="disulfide bond" evidence="7">
    <location>
        <begin position="280"/>
        <end position="289"/>
    </location>
</feature>
<keyword evidence="9" id="KW-0812">Transmembrane</keyword>
<feature type="domain" description="EGF-like" evidence="11">
    <location>
        <begin position="292"/>
        <end position="328"/>
    </location>
</feature>
<comment type="caution">
    <text evidence="7">Lacks conserved residue(s) required for the propagation of feature annotation.</text>
</comment>
<feature type="disulfide bond" evidence="7">
    <location>
        <begin position="221"/>
        <end position="231"/>
    </location>
</feature>
<evidence type="ECO:0000259" key="11">
    <source>
        <dbReference type="PROSITE" id="PS50026"/>
    </source>
</evidence>
<feature type="region of interest" description="Disordered" evidence="8">
    <location>
        <begin position="645"/>
        <end position="671"/>
    </location>
</feature>
<keyword evidence="2" id="KW-0732">Signal</keyword>
<dbReference type="GO" id="GO:0051881">
    <property type="term" value="P:regulation of mitochondrial membrane potential"/>
    <property type="evidence" value="ECO:0007669"/>
    <property type="project" value="InterPro"/>
</dbReference>
<dbReference type="Pfam" id="PF14719">
    <property type="entry name" value="PID_2"/>
    <property type="match status" value="1"/>
</dbReference>
<dbReference type="InterPro" id="IPR039112">
    <property type="entry name" value="PID1"/>
</dbReference>
<dbReference type="PROSITE" id="PS01187">
    <property type="entry name" value="EGF_CA"/>
    <property type="match status" value="2"/>
</dbReference>
<keyword evidence="1 7" id="KW-0245">EGF-like domain</keyword>
<dbReference type="InterPro" id="IPR011993">
    <property type="entry name" value="PH-like_dom_sf"/>
</dbReference>
<feature type="compositionally biased region" description="Basic and acidic residues" evidence="8">
    <location>
        <begin position="417"/>
        <end position="440"/>
    </location>
</feature>
<feature type="disulfide bond" evidence="7">
    <location>
        <begin position="109"/>
        <end position="118"/>
    </location>
</feature>
<dbReference type="GO" id="GO:0046325">
    <property type="term" value="P:negative regulation of D-glucose import"/>
    <property type="evidence" value="ECO:0007669"/>
    <property type="project" value="TreeGrafter"/>
</dbReference>
<dbReference type="PROSITE" id="PS01186">
    <property type="entry name" value="EGF_2"/>
    <property type="match status" value="4"/>
</dbReference>
<dbReference type="InterPro" id="IPR045769">
    <property type="entry name" value="DNER_C"/>
</dbReference>
<feature type="region of interest" description="Disordered" evidence="8">
    <location>
        <begin position="412"/>
        <end position="447"/>
    </location>
</feature>
<feature type="disulfide bond" evidence="7">
    <location>
        <begin position="90"/>
        <end position="107"/>
    </location>
</feature>
<dbReference type="Gene3D" id="2.30.29.30">
    <property type="entry name" value="Pleckstrin-homology domain (PH domain)/Phosphotyrosine-binding domain (PTB)"/>
    <property type="match status" value="1"/>
</dbReference>
<dbReference type="Proteomes" id="UP000516260">
    <property type="component" value="Chromosome 11"/>
</dbReference>
<dbReference type="InterPro" id="IPR009030">
    <property type="entry name" value="Growth_fac_rcpt_cys_sf"/>
</dbReference>
<organism evidence="12 13">
    <name type="scientific">Takifugu bimaculatus</name>
    <dbReference type="NCBI Taxonomy" id="433685"/>
    <lineage>
        <taxon>Eukaryota</taxon>
        <taxon>Metazoa</taxon>
        <taxon>Chordata</taxon>
        <taxon>Craniata</taxon>
        <taxon>Vertebrata</taxon>
        <taxon>Euteleostomi</taxon>
        <taxon>Actinopterygii</taxon>
        <taxon>Neopterygii</taxon>
        <taxon>Teleostei</taxon>
        <taxon>Neoteleostei</taxon>
        <taxon>Acanthomorphata</taxon>
        <taxon>Eupercaria</taxon>
        <taxon>Tetraodontiformes</taxon>
        <taxon>Tetradontoidea</taxon>
        <taxon>Tetraodontidae</taxon>
        <taxon>Takifugu</taxon>
    </lineage>
</organism>
<name>A0A4Z2CB56_9TELE</name>